<sequence>MKVEIWSDVMCPFCYIGKRRFEHALAQFPQREAIEVVWKSFQLDPEMPKEGGANINEYLAERKGWTLEYAEQVNSQVTAMAAEVGLTYDFDKAVVANSFDAHRFSHLAAQHGLGDAAEESLFKAYFTEGKNIADHAVLADLGASIGLNAGEVSAALAGNGYANEVHQDISEAAALGARGVPFFVIDRKYAVSGAQPEEVFLQALERSYKEYAKAGLEHGADGNVCGIDGCD</sequence>
<evidence type="ECO:0000313" key="2">
    <source>
        <dbReference type="EMBL" id="KAA2245430.1"/>
    </source>
</evidence>
<dbReference type="SUPFAM" id="SSF52833">
    <property type="entry name" value="Thioredoxin-like"/>
    <property type="match status" value="1"/>
</dbReference>
<dbReference type="AlphaFoldDB" id="A0A5B2W3Z9"/>
<dbReference type="Pfam" id="PF01323">
    <property type="entry name" value="DSBA"/>
    <property type="match status" value="1"/>
</dbReference>
<keyword evidence="3" id="KW-1185">Reference proteome</keyword>
<dbReference type="RefSeq" id="WP_149836819.1">
    <property type="nucleotide sequence ID" value="NZ_VUOC01000001.1"/>
</dbReference>
<organism evidence="2 3">
    <name type="scientific">Chitinophaga agrisoli</name>
    <dbReference type="NCBI Taxonomy" id="2607653"/>
    <lineage>
        <taxon>Bacteria</taxon>
        <taxon>Pseudomonadati</taxon>
        <taxon>Bacteroidota</taxon>
        <taxon>Chitinophagia</taxon>
        <taxon>Chitinophagales</taxon>
        <taxon>Chitinophagaceae</taxon>
        <taxon>Chitinophaga</taxon>
    </lineage>
</organism>
<dbReference type="Proteomes" id="UP000324611">
    <property type="component" value="Unassembled WGS sequence"/>
</dbReference>
<dbReference type="PANTHER" id="PTHR13887:SF41">
    <property type="entry name" value="THIOREDOXIN SUPERFAMILY PROTEIN"/>
    <property type="match status" value="1"/>
</dbReference>
<reference evidence="2 3" key="2">
    <citation type="submission" date="2019-09" db="EMBL/GenBank/DDBJ databases">
        <authorList>
            <person name="Jin C."/>
        </authorList>
    </citation>
    <scope>NUCLEOTIDE SEQUENCE [LARGE SCALE GENOMIC DNA]</scope>
    <source>
        <strain evidence="2 3">BN140078</strain>
    </source>
</reference>
<dbReference type="InterPro" id="IPR001853">
    <property type="entry name" value="DSBA-like_thioredoxin_dom"/>
</dbReference>
<dbReference type="Gene3D" id="3.40.30.10">
    <property type="entry name" value="Glutaredoxin"/>
    <property type="match status" value="1"/>
</dbReference>
<reference evidence="2 3" key="1">
    <citation type="submission" date="2019-09" db="EMBL/GenBank/DDBJ databases">
        <title>Chitinophaga ginsengihumi sp. nov., isolated from soil of ginseng rhizosphere.</title>
        <authorList>
            <person name="Lee J."/>
        </authorList>
    </citation>
    <scope>NUCLEOTIDE SEQUENCE [LARGE SCALE GENOMIC DNA]</scope>
    <source>
        <strain evidence="2 3">BN140078</strain>
    </source>
</reference>
<dbReference type="GO" id="GO:0016491">
    <property type="term" value="F:oxidoreductase activity"/>
    <property type="evidence" value="ECO:0007669"/>
    <property type="project" value="InterPro"/>
</dbReference>
<dbReference type="EMBL" id="VUOC01000001">
    <property type="protein sequence ID" value="KAA2245430.1"/>
    <property type="molecule type" value="Genomic_DNA"/>
</dbReference>
<protein>
    <submittedName>
        <fullName evidence="2">DsbA family oxidoreductase</fullName>
    </submittedName>
</protein>
<dbReference type="PANTHER" id="PTHR13887">
    <property type="entry name" value="GLUTATHIONE S-TRANSFERASE KAPPA"/>
    <property type="match status" value="1"/>
</dbReference>
<comment type="caution">
    <text evidence="2">The sequence shown here is derived from an EMBL/GenBank/DDBJ whole genome shotgun (WGS) entry which is preliminary data.</text>
</comment>
<accession>A0A5B2W3Z9</accession>
<name>A0A5B2W3Z9_9BACT</name>
<feature type="domain" description="DSBA-like thioredoxin" evidence="1">
    <location>
        <begin position="3"/>
        <end position="204"/>
    </location>
</feature>
<evidence type="ECO:0000313" key="3">
    <source>
        <dbReference type="Proteomes" id="UP000324611"/>
    </source>
</evidence>
<dbReference type="CDD" id="cd03024">
    <property type="entry name" value="DsbA_FrnE"/>
    <property type="match status" value="1"/>
</dbReference>
<evidence type="ECO:0000259" key="1">
    <source>
        <dbReference type="Pfam" id="PF01323"/>
    </source>
</evidence>
<gene>
    <name evidence="2" type="ORF">F0L74_05570</name>
</gene>
<dbReference type="InterPro" id="IPR036249">
    <property type="entry name" value="Thioredoxin-like_sf"/>
</dbReference>
<proteinExistence type="predicted"/>